<dbReference type="GO" id="GO:0008080">
    <property type="term" value="F:N-acetyltransferase activity"/>
    <property type="evidence" value="ECO:0007669"/>
    <property type="project" value="TreeGrafter"/>
</dbReference>
<dbReference type="Pfam" id="PF07247">
    <property type="entry name" value="AATase"/>
    <property type="match status" value="1"/>
</dbReference>
<keyword evidence="2" id="KW-0689">Ribosomal protein</keyword>
<dbReference type="InterPro" id="IPR052058">
    <property type="entry name" value="Alcohol_O-acetyltransferase"/>
</dbReference>
<feature type="domain" description="Ribosomal protein L9" evidence="4">
    <location>
        <begin position="533"/>
        <end position="577"/>
    </location>
</feature>
<dbReference type="Gene3D" id="3.30.559.30">
    <property type="entry name" value="Nonribosomal peptide synthetase, condensation domain"/>
    <property type="match status" value="1"/>
</dbReference>
<evidence type="ECO:0000256" key="2">
    <source>
        <dbReference type="ARBA" id="ARBA00022980"/>
    </source>
</evidence>
<keyword evidence="6" id="KW-1185">Reference proteome</keyword>
<dbReference type="EMBL" id="LJZO01000041">
    <property type="protein sequence ID" value="ROV91762.1"/>
    <property type="molecule type" value="Genomic_DNA"/>
</dbReference>
<dbReference type="Gene3D" id="3.40.5.10">
    <property type="entry name" value="Ribosomal protein L9, N-terminal domain"/>
    <property type="match status" value="1"/>
</dbReference>
<dbReference type="InterPro" id="IPR023213">
    <property type="entry name" value="CAT-like_dom_sf"/>
</dbReference>
<name>A0A423VLK3_CYTCH</name>
<dbReference type="Gene3D" id="3.30.559.10">
    <property type="entry name" value="Chloramphenicol acetyltransferase-like domain"/>
    <property type="match status" value="1"/>
</dbReference>
<dbReference type="OrthoDB" id="2150604at2759"/>
<dbReference type="Proteomes" id="UP000284375">
    <property type="component" value="Unassembled WGS sequence"/>
</dbReference>
<dbReference type="SUPFAM" id="SSF52777">
    <property type="entry name" value="CoA-dependent acyltransferases"/>
    <property type="match status" value="1"/>
</dbReference>
<evidence type="ECO:0000256" key="3">
    <source>
        <dbReference type="ARBA" id="ARBA00023274"/>
    </source>
</evidence>
<dbReference type="PANTHER" id="PTHR28037">
    <property type="entry name" value="ALCOHOL O-ACETYLTRANSFERASE 1-RELATED"/>
    <property type="match status" value="1"/>
</dbReference>
<dbReference type="InterPro" id="IPR036935">
    <property type="entry name" value="Ribosomal_bL9_N_sf"/>
</dbReference>
<evidence type="ECO:0000313" key="5">
    <source>
        <dbReference type="EMBL" id="ROV91762.1"/>
    </source>
</evidence>
<proteinExistence type="inferred from homology"/>
<reference evidence="5 6" key="1">
    <citation type="submission" date="2015-09" db="EMBL/GenBank/DDBJ databases">
        <title>Host preference determinants of Valsa canker pathogens revealed by comparative genomics.</title>
        <authorList>
            <person name="Yin Z."/>
            <person name="Huang L."/>
        </authorList>
    </citation>
    <scope>NUCLEOTIDE SEQUENCE [LARGE SCALE GENOMIC DNA]</scope>
    <source>
        <strain evidence="5 6">YSFL</strain>
    </source>
</reference>
<comment type="caution">
    <text evidence="5">The sequence shown here is derived from an EMBL/GenBank/DDBJ whole genome shotgun (WGS) entry which is preliminary data.</text>
</comment>
<sequence>MDPPIVRQCGLIEHWSTSRHALGLYRGLANSCQYVIAKERLQGRQLQTVIEEAVARLVLRLGGLRVGVIEEDTNHASFVRVPSMNLQDFIQWKPVTASTQAQYDAHILEAIRDRLEQLWADTKNHPPWKLLIVQNKSYSLASDEAVLDIVFATHHALADGKSTTVFHAQLLQELNSSSGRPPELENHILTFDQPPVLAPTQEELIQFKIGWVFFLKTLWGEFGPAWLKPTPPAAPWRGKVITLEPHKLNIRLMAIRPDIVTSLVSACRAHGATLTAIIHALVLTSLARRIPPEIAPTFAGETAISLLPLAQSAAGVDVDLSKILTDLNTGTKTVWSVETVARLRARLGSPGDKLEEELIWPLAAAWRAEMKAKVASLPNDDVVGLIAWVTDWQERWKGKIGQQRDATWAVSNVGSLRGVSSEGPGGWRIHRSFFTQPAAIAGPAFSVNVTGVEGGEVTMTMGWQETIIDAALVDGLAEDLSGWIQDFGNTGRPACLACLRRITRATAASLSPILTQVRGKKTSGRLKDAGVVVRLLKDIKGFGKEGSIFRTERGRMRNIWYPTKKAEYVTAARLQQLGLSKSDIGERDPMFGMQVEVEEEIVEDAVEAVAGLPYGGASQKQASAHGVEIEHVAPNRALEFLTNMVPATLVFERLLKHTPSNAANNSADSAHDADEATVLSPLERRRAKMLEPEQPAKTPEELEAERIAHEEELARERRHAEEEAEKMREIHGSVTVRDIANLIQEKLMLDPEAARIHVKAEEIKFLGHAAGVDKIEKVGKFEIEIRTHVGKDRVEPLRKTIEVVSA</sequence>
<keyword evidence="3" id="KW-0687">Ribonucleoprotein</keyword>
<dbReference type="AlphaFoldDB" id="A0A423VLK3"/>
<dbReference type="PANTHER" id="PTHR28037:SF1">
    <property type="entry name" value="ALCOHOL O-ACETYLTRANSFERASE 1-RELATED"/>
    <property type="match status" value="1"/>
</dbReference>
<evidence type="ECO:0000259" key="4">
    <source>
        <dbReference type="Pfam" id="PF01281"/>
    </source>
</evidence>
<evidence type="ECO:0000313" key="6">
    <source>
        <dbReference type="Proteomes" id="UP000284375"/>
    </source>
</evidence>
<dbReference type="InterPro" id="IPR020070">
    <property type="entry name" value="Ribosomal_bL9_N"/>
</dbReference>
<dbReference type="SUPFAM" id="SSF55658">
    <property type="entry name" value="L9 N-domain-like"/>
    <property type="match status" value="1"/>
</dbReference>
<protein>
    <recommendedName>
        <fullName evidence="4">Ribosomal protein L9 domain-containing protein</fullName>
    </recommendedName>
</protein>
<dbReference type="STRING" id="252740.A0A423VLK3"/>
<dbReference type="GO" id="GO:0005840">
    <property type="term" value="C:ribosome"/>
    <property type="evidence" value="ECO:0007669"/>
    <property type="project" value="UniProtKB-KW"/>
</dbReference>
<accession>A0A423VLK3</accession>
<gene>
    <name evidence="5" type="ORF">VSDG_06488</name>
</gene>
<dbReference type="InterPro" id="IPR010828">
    <property type="entry name" value="Atf2/Sli1-like"/>
</dbReference>
<organism evidence="5 6">
    <name type="scientific">Cytospora chrysosperma</name>
    <name type="common">Cytospora canker fungus</name>
    <name type="synonym">Sphaeria chrysosperma</name>
    <dbReference type="NCBI Taxonomy" id="252740"/>
    <lineage>
        <taxon>Eukaryota</taxon>
        <taxon>Fungi</taxon>
        <taxon>Dikarya</taxon>
        <taxon>Ascomycota</taxon>
        <taxon>Pezizomycotina</taxon>
        <taxon>Sordariomycetes</taxon>
        <taxon>Sordariomycetidae</taxon>
        <taxon>Diaporthales</taxon>
        <taxon>Cytosporaceae</taxon>
        <taxon>Cytospora</taxon>
    </lineage>
</organism>
<dbReference type="GO" id="GO:1990904">
    <property type="term" value="C:ribonucleoprotein complex"/>
    <property type="evidence" value="ECO:0007669"/>
    <property type="project" value="UniProtKB-KW"/>
</dbReference>
<comment type="similarity">
    <text evidence="1">Belongs to the bacterial ribosomal protein bL9 family.</text>
</comment>
<evidence type="ECO:0000256" key="1">
    <source>
        <dbReference type="ARBA" id="ARBA00010605"/>
    </source>
</evidence>
<dbReference type="InterPro" id="IPR009027">
    <property type="entry name" value="Ribosomal_bL9/RNase_H1_N"/>
</dbReference>
<dbReference type="Pfam" id="PF01281">
    <property type="entry name" value="Ribosomal_L9_N"/>
    <property type="match status" value="1"/>
</dbReference>